<organism evidence="3 4">
    <name type="scientific">Gnathostoma spinigerum</name>
    <dbReference type="NCBI Taxonomy" id="75299"/>
    <lineage>
        <taxon>Eukaryota</taxon>
        <taxon>Metazoa</taxon>
        <taxon>Ecdysozoa</taxon>
        <taxon>Nematoda</taxon>
        <taxon>Chromadorea</taxon>
        <taxon>Rhabditida</taxon>
        <taxon>Spirurina</taxon>
        <taxon>Gnathostomatomorpha</taxon>
        <taxon>Gnathostomatoidea</taxon>
        <taxon>Gnathostomatidae</taxon>
        <taxon>Gnathostoma</taxon>
    </lineage>
</organism>
<dbReference type="AlphaFoldDB" id="A0ABD6EVK6"/>
<evidence type="ECO:0000313" key="3">
    <source>
        <dbReference type="EMBL" id="MFH4983999.1"/>
    </source>
</evidence>
<dbReference type="EMBL" id="JBGFUD010014795">
    <property type="protein sequence ID" value="MFH4983999.1"/>
    <property type="molecule type" value="Genomic_DNA"/>
</dbReference>
<proteinExistence type="predicted"/>
<name>A0ABD6EVK6_9BILA</name>
<evidence type="ECO:0000313" key="4">
    <source>
        <dbReference type="Proteomes" id="UP001608902"/>
    </source>
</evidence>
<feature type="domain" description="Mos1 transposase HTH" evidence="2">
    <location>
        <begin position="8"/>
        <end position="48"/>
    </location>
</feature>
<reference evidence="3 4" key="1">
    <citation type="submission" date="2024-08" db="EMBL/GenBank/DDBJ databases">
        <title>Gnathostoma spinigerum genome.</title>
        <authorList>
            <person name="Gonzalez-Bertolin B."/>
            <person name="Monzon S."/>
            <person name="Zaballos A."/>
            <person name="Jimenez P."/>
            <person name="Dekumyoy P."/>
            <person name="Varona S."/>
            <person name="Cuesta I."/>
            <person name="Sumanam S."/>
            <person name="Adisakwattana P."/>
            <person name="Gasser R.B."/>
            <person name="Hernandez-Gonzalez A."/>
            <person name="Young N.D."/>
            <person name="Perteguer M.J."/>
        </authorList>
    </citation>
    <scope>NUCLEOTIDE SEQUENCE [LARGE SCALE GENOMIC DNA]</scope>
    <source>
        <strain evidence="3">AL3</strain>
        <tissue evidence="3">Liver</tissue>
    </source>
</reference>
<comment type="caution">
    <text evidence="3">The sequence shown here is derived from an EMBL/GenBank/DDBJ whole genome shotgun (WGS) entry which is preliminary data.</text>
</comment>
<protein>
    <recommendedName>
        <fullName evidence="2">Mos1 transposase HTH domain-containing protein</fullName>
    </recommendedName>
</protein>
<feature type="compositionally biased region" description="Polar residues" evidence="1">
    <location>
        <begin position="117"/>
        <end position="135"/>
    </location>
</feature>
<dbReference type="InterPro" id="IPR041426">
    <property type="entry name" value="Mos1_HTH"/>
</dbReference>
<evidence type="ECO:0000259" key="2">
    <source>
        <dbReference type="Pfam" id="PF17906"/>
    </source>
</evidence>
<dbReference type="Pfam" id="PF17906">
    <property type="entry name" value="HTH_48"/>
    <property type="match status" value="1"/>
</dbReference>
<gene>
    <name evidence="3" type="ORF">AB6A40_010708</name>
</gene>
<feature type="region of interest" description="Disordered" evidence="1">
    <location>
        <begin position="116"/>
        <end position="135"/>
    </location>
</feature>
<evidence type="ECO:0000256" key="1">
    <source>
        <dbReference type="SAM" id="MobiDB-lite"/>
    </source>
</evidence>
<dbReference type="Proteomes" id="UP001608902">
    <property type="component" value="Unassembled WGS sequence"/>
</dbReference>
<accession>A0ABD6EVK6</accession>
<sequence>MDEHDFLVIMLHEFNLGHSAADTARNIRCSWGMESISERTVRRWFRKLASASLNIDDESECSQRSVFHNEHLRTAVGISPETSFGVLQPLPEGQCLTIGQCLTQNATLRETQRRLLGNSTDNQQSEQLETYSSQE</sequence>
<keyword evidence="4" id="KW-1185">Reference proteome</keyword>
<dbReference type="Gene3D" id="1.10.10.1450">
    <property type="match status" value="1"/>
</dbReference>